<dbReference type="CDD" id="cd12108">
    <property type="entry name" value="Hr-like"/>
    <property type="match status" value="1"/>
</dbReference>
<dbReference type="PANTHER" id="PTHR35585:SF1">
    <property type="entry name" value="HHE DOMAIN PROTEIN (AFU_ORTHOLOGUE AFUA_4G00730)"/>
    <property type="match status" value="1"/>
</dbReference>
<proteinExistence type="predicted"/>
<reference evidence="4" key="1">
    <citation type="journal article" date="2019" name="Int. J. Syst. Evol. Microbiol.">
        <title>The Global Catalogue of Microorganisms (GCM) 10K type strain sequencing project: providing services to taxonomists for standard genome sequencing and annotation.</title>
        <authorList>
            <consortium name="The Broad Institute Genomics Platform"/>
            <consortium name="The Broad Institute Genome Sequencing Center for Infectious Disease"/>
            <person name="Wu L."/>
            <person name="Ma J."/>
        </authorList>
    </citation>
    <scope>NUCLEOTIDE SEQUENCE [LARGE SCALE GENOMIC DNA]</scope>
    <source>
        <strain evidence="4">CCUG 36956</strain>
    </source>
</reference>
<dbReference type="Pfam" id="PF01814">
    <property type="entry name" value="Hemerythrin"/>
    <property type="match status" value="1"/>
</dbReference>
<comment type="caution">
    <text evidence="3">The sequence shown here is derived from an EMBL/GenBank/DDBJ whole genome shotgun (WGS) entry which is preliminary data.</text>
</comment>
<accession>A0ABW2J458</accession>
<dbReference type="Proteomes" id="UP001596379">
    <property type="component" value="Unassembled WGS sequence"/>
</dbReference>
<dbReference type="Gene3D" id="1.20.120.520">
    <property type="entry name" value="nmb1532 protein domain like"/>
    <property type="match status" value="1"/>
</dbReference>
<feature type="region of interest" description="Disordered" evidence="1">
    <location>
        <begin position="1"/>
        <end position="26"/>
    </location>
</feature>
<feature type="domain" description="Hemerythrin-like" evidence="2">
    <location>
        <begin position="28"/>
        <end position="147"/>
    </location>
</feature>
<evidence type="ECO:0000313" key="4">
    <source>
        <dbReference type="Proteomes" id="UP001596379"/>
    </source>
</evidence>
<keyword evidence="4" id="KW-1185">Reference proteome</keyword>
<dbReference type="RefSeq" id="WP_382234067.1">
    <property type="nucleotide sequence ID" value="NZ_JBHTCC010000001.1"/>
</dbReference>
<dbReference type="InterPro" id="IPR012312">
    <property type="entry name" value="Hemerythrin-like"/>
</dbReference>
<evidence type="ECO:0000313" key="3">
    <source>
        <dbReference type="EMBL" id="MFC7298264.1"/>
    </source>
</evidence>
<dbReference type="PANTHER" id="PTHR35585">
    <property type="entry name" value="HHE DOMAIN PROTEIN (AFU_ORTHOLOGUE AFUA_4G00730)"/>
    <property type="match status" value="1"/>
</dbReference>
<name>A0ABW2J458_9BURK</name>
<gene>
    <name evidence="3" type="ORF">ACFQO0_07430</name>
</gene>
<organism evidence="3 4">
    <name type="scientific">Herminiimonas aquatilis</name>
    <dbReference type="NCBI Taxonomy" id="345342"/>
    <lineage>
        <taxon>Bacteria</taxon>
        <taxon>Pseudomonadati</taxon>
        <taxon>Pseudomonadota</taxon>
        <taxon>Betaproteobacteria</taxon>
        <taxon>Burkholderiales</taxon>
        <taxon>Oxalobacteraceae</taxon>
        <taxon>Herminiimonas</taxon>
    </lineage>
</organism>
<protein>
    <submittedName>
        <fullName evidence="3">Hemerythrin domain-containing protein</fullName>
    </submittedName>
</protein>
<dbReference type="EMBL" id="JBHTCC010000001">
    <property type="protein sequence ID" value="MFC7298264.1"/>
    <property type="molecule type" value="Genomic_DNA"/>
</dbReference>
<sequence>MTTATKTNAKPARKSPAKSATKAAGPDAVSLLMDDHKKLKKLFKEYEKLAKKDDIEGKVDVAMQICEELTVHATIEEEIFYPAARAAIKDDDLLNEAEVEHATAKDLIAQIEQMSGDDPMYDAKVKVLSEYIDHHVKEEEDEMFPKAKKAKMDMAGLAVEMMERKEELMMAMA</sequence>
<evidence type="ECO:0000256" key="1">
    <source>
        <dbReference type="SAM" id="MobiDB-lite"/>
    </source>
</evidence>
<evidence type="ECO:0000259" key="2">
    <source>
        <dbReference type="Pfam" id="PF01814"/>
    </source>
</evidence>